<dbReference type="FunFam" id="3.30.230.40:FF:000001">
    <property type="entry name" value="Imidazoleglycerol-phosphate dehydratase HisB"/>
    <property type="match status" value="1"/>
</dbReference>
<protein>
    <recommendedName>
        <fullName evidence="2 6">Imidazoleglycerol-phosphate dehydratase</fullName>
        <shortName evidence="6">IGPD</shortName>
        <ecNumber evidence="6 7">4.2.1.19</ecNumber>
    </recommendedName>
</protein>
<dbReference type="Gene3D" id="3.30.230.40">
    <property type="entry name" value="Imidazole glycerol phosphate dehydratase, domain 1"/>
    <property type="match status" value="2"/>
</dbReference>
<evidence type="ECO:0000256" key="3">
    <source>
        <dbReference type="ARBA" id="ARBA00022605"/>
    </source>
</evidence>
<dbReference type="RefSeq" id="WP_169102946.1">
    <property type="nucleotide sequence ID" value="NZ_JABBVZ010000143.1"/>
</dbReference>
<reference evidence="8 9" key="1">
    <citation type="submission" date="2020-04" db="EMBL/GenBank/DDBJ databases">
        <authorList>
            <person name="Zhang R."/>
            <person name="Schippers A."/>
        </authorList>
    </citation>
    <scope>NUCLEOTIDE SEQUENCE [LARGE SCALE GENOMIC DNA]</scope>
    <source>
        <strain evidence="8 9">DSM 109850</strain>
    </source>
</reference>
<evidence type="ECO:0000256" key="1">
    <source>
        <dbReference type="ARBA" id="ARBA00005047"/>
    </source>
</evidence>
<evidence type="ECO:0000256" key="5">
    <source>
        <dbReference type="ARBA" id="ARBA00023239"/>
    </source>
</evidence>
<evidence type="ECO:0000256" key="6">
    <source>
        <dbReference type="HAMAP-Rule" id="MF_00076"/>
    </source>
</evidence>
<dbReference type="InterPro" id="IPR020568">
    <property type="entry name" value="Ribosomal_Su5_D2-typ_SF"/>
</dbReference>
<dbReference type="CDD" id="cd07914">
    <property type="entry name" value="IGPD"/>
    <property type="match status" value="1"/>
</dbReference>
<dbReference type="Proteomes" id="UP000533476">
    <property type="component" value="Unassembled WGS sequence"/>
</dbReference>
<comment type="subcellular location">
    <subcellularLocation>
        <location evidence="6 7">Cytoplasm</location>
    </subcellularLocation>
</comment>
<name>A0A7Y0Q4T5_9FIRM</name>
<evidence type="ECO:0000313" key="8">
    <source>
        <dbReference type="EMBL" id="NMP24740.1"/>
    </source>
</evidence>
<keyword evidence="4 6" id="KW-0368">Histidine biosynthesis</keyword>
<proteinExistence type="inferred from homology"/>
<evidence type="ECO:0000313" key="9">
    <source>
        <dbReference type="Proteomes" id="UP000533476"/>
    </source>
</evidence>
<dbReference type="GO" id="GO:0004424">
    <property type="term" value="F:imidazoleglycerol-phosphate dehydratase activity"/>
    <property type="evidence" value="ECO:0007669"/>
    <property type="project" value="UniProtKB-UniRule"/>
</dbReference>
<keyword evidence="6" id="KW-0963">Cytoplasm</keyword>
<sequence>MGRMAEIQRETRETRIDLAVDLDAGQGSKVKTNLPIFSHFFDALAFHSRFSLTLEAEGDVAVDPHHLVEDVGIVLGQGIRQALGGQDFARFGDVVQPMDEALVLVVVDISGRGQLYWGSGFPDRAIGGVSAEVWPEFFNGLARNLNATIHVRMIAGENAHHVYEACFKGLGRALWQATRSGWGGVASTKGVL</sequence>
<organism evidence="8 9">
    <name type="scientific">Sulfobacillus harzensis</name>
    <dbReference type="NCBI Taxonomy" id="2729629"/>
    <lineage>
        <taxon>Bacteria</taxon>
        <taxon>Bacillati</taxon>
        <taxon>Bacillota</taxon>
        <taxon>Clostridia</taxon>
        <taxon>Eubacteriales</taxon>
        <taxon>Clostridiales Family XVII. Incertae Sedis</taxon>
        <taxon>Sulfobacillus</taxon>
    </lineage>
</organism>
<dbReference type="InterPro" id="IPR020565">
    <property type="entry name" value="ImidazoleglycerP_deHydtase_CS"/>
</dbReference>
<evidence type="ECO:0000256" key="2">
    <source>
        <dbReference type="ARBA" id="ARBA00016664"/>
    </source>
</evidence>
<dbReference type="InterPro" id="IPR038494">
    <property type="entry name" value="IGPD_sf"/>
</dbReference>
<dbReference type="PANTHER" id="PTHR23133">
    <property type="entry name" value="IMIDAZOLEGLYCEROL-PHOSPHATE DEHYDRATASE HIS7"/>
    <property type="match status" value="1"/>
</dbReference>
<dbReference type="UniPathway" id="UPA00031">
    <property type="reaction ID" value="UER00011"/>
</dbReference>
<dbReference type="SUPFAM" id="SSF54211">
    <property type="entry name" value="Ribosomal protein S5 domain 2-like"/>
    <property type="match status" value="2"/>
</dbReference>
<keyword evidence="5 6" id="KW-0456">Lyase</keyword>
<comment type="pathway">
    <text evidence="1 6 7">Amino-acid biosynthesis; L-histidine biosynthesis; L-histidine from 5-phospho-alpha-D-ribose 1-diphosphate: step 6/9.</text>
</comment>
<dbReference type="InterPro" id="IPR000807">
    <property type="entry name" value="ImidazoleglycerolP_deHydtase"/>
</dbReference>
<dbReference type="EMBL" id="JABBVZ010000143">
    <property type="protein sequence ID" value="NMP24740.1"/>
    <property type="molecule type" value="Genomic_DNA"/>
</dbReference>
<comment type="similarity">
    <text evidence="6 7">Belongs to the imidazoleglycerol-phosphate dehydratase family.</text>
</comment>
<dbReference type="EC" id="4.2.1.19" evidence="6 7"/>
<dbReference type="Pfam" id="PF00475">
    <property type="entry name" value="IGPD"/>
    <property type="match status" value="1"/>
</dbReference>
<accession>A0A7Y0Q4T5</accession>
<comment type="caution">
    <text evidence="8">The sequence shown here is derived from an EMBL/GenBank/DDBJ whole genome shotgun (WGS) entry which is preliminary data.</text>
</comment>
<evidence type="ECO:0000256" key="4">
    <source>
        <dbReference type="ARBA" id="ARBA00023102"/>
    </source>
</evidence>
<dbReference type="PROSITE" id="PS00955">
    <property type="entry name" value="IGP_DEHYDRATASE_2"/>
    <property type="match status" value="1"/>
</dbReference>
<dbReference type="NCBIfam" id="NF002114">
    <property type="entry name" value="PRK00951.2-4"/>
    <property type="match status" value="1"/>
</dbReference>
<gene>
    <name evidence="6 8" type="primary">hisB</name>
    <name evidence="8" type="ORF">HIJ39_20745</name>
</gene>
<dbReference type="GO" id="GO:0000105">
    <property type="term" value="P:L-histidine biosynthetic process"/>
    <property type="evidence" value="ECO:0007669"/>
    <property type="project" value="UniProtKB-UniRule"/>
</dbReference>
<comment type="catalytic activity">
    <reaction evidence="6 7">
        <text>D-erythro-1-(imidazol-4-yl)glycerol 3-phosphate = 3-(imidazol-4-yl)-2-oxopropyl phosphate + H2O</text>
        <dbReference type="Rhea" id="RHEA:11040"/>
        <dbReference type="ChEBI" id="CHEBI:15377"/>
        <dbReference type="ChEBI" id="CHEBI:57766"/>
        <dbReference type="ChEBI" id="CHEBI:58278"/>
        <dbReference type="EC" id="4.2.1.19"/>
    </reaction>
</comment>
<dbReference type="HAMAP" id="MF_00076">
    <property type="entry name" value="HisB"/>
    <property type="match status" value="1"/>
</dbReference>
<keyword evidence="9" id="KW-1185">Reference proteome</keyword>
<dbReference type="AlphaFoldDB" id="A0A7Y0Q4T5"/>
<keyword evidence="3 6" id="KW-0028">Amino-acid biosynthesis</keyword>
<dbReference type="PANTHER" id="PTHR23133:SF2">
    <property type="entry name" value="IMIDAZOLEGLYCEROL-PHOSPHATE DEHYDRATASE"/>
    <property type="match status" value="1"/>
</dbReference>
<dbReference type="PROSITE" id="PS00954">
    <property type="entry name" value="IGP_DEHYDRATASE_1"/>
    <property type="match status" value="1"/>
</dbReference>
<dbReference type="GO" id="GO:0005737">
    <property type="term" value="C:cytoplasm"/>
    <property type="evidence" value="ECO:0007669"/>
    <property type="project" value="UniProtKB-SubCell"/>
</dbReference>
<evidence type="ECO:0000256" key="7">
    <source>
        <dbReference type="RuleBase" id="RU000599"/>
    </source>
</evidence>
<dbReference type="FunFam" id="3.30.230.40:FF:000003">
    <property type="entry name" value="Imidazoleglycerol-phosphate dehydratase HisB"/>
    <property type="match status" value="1"/>
</dbReference>